<accession>A0A2W5Z837</accession>
<feature type="non-terminal residue" evidence="1">
    <location>
        <position position="1"/>
    </location>
</feature>
<dbReference type="AlphaFoldDB" id="A0A2W5Z837"/>
<evidence type="ECO:0000313" key="2">
    <source>
        <dbReference type="Proteomes" id="UP000248724"/>
    </source>
</evidence>
<organism evidence="1 2">
    <name type="scientific">Candidatus Aeolococcus gillhamiae</name>
    <dbReference type="NCBI Taxonomy" id="3127015"/>
    <lineage>
        <taxon>Bacteria</taxon>
        <taxon>Bacillati</taxon>
        <taxon>Candidatus Dormiibacterota</taxon>
        <taxon>Candidatus Dormibacteria</taxon>
        <taxon>Candidatus Aeolococcales</taxon>
        <taxon>Candidatus Aeolococcaceae</taxon>
        <taxon>Candidatus Aeolococcus</taxon>
    </lineage>
</organism>
<protein>
    <submittedName>
        <fullName evidence="1">AAA family ATPase</fullName>
    </submittedName>
</protein>
<gene>
    <name evidence="1" type="ORF">DLM65_05675</name>
</gene>
<proteinExistence type="predicted"/>
<comment type="caution">
    <text evidence="1">The sequence shown here is derived from an EMBL/GenBank/DDBJ whole genome shotgun (WGS) entry which is preliminary data.</text>
</comment>
<dbReference type="Proteomes" id="UP000248724">
    <property type="component" value="Unassembled WGS sequence"/>
</dbReference>
<name>A0A2W5Z837_9BACT</name>
<dbReference type="EMBL" id="QHBU01000109">
    <property type="protein sequence ID" value="PZR81502.1"/>
    <property type="molecule type" value="Genomic_DNA"/>
</dbReference>
<reference evidence="1 2" key="1">
    <citation type="journal article" date="2017" name="Nature">
        <title>Atmospheric trace gases support primary production in Antarctic desert surface soil.</title>
        <authorList>
            <person name="Ji M."/>
            <person name="Greening C."/>
            <person name="Vanwonterghem I."/>
            <person name="Carere C.R."/>
            <person name="Bay S.K."/>
            <person name="Steen J.A."/>
            <person name="Montgomery K."/>
            <person name="Lines T."/>
            <person name="Beardall J."/>
            <person name="van Dorst J."/>
            <person name="Snape I."/>
            <person name="Stott M.B."/>
            <person name="Hugenholtz P."/>
            <person name="Ferrari B.C."/>
        </authorList>
    </citation>
    <scope>NUCLEOTIDE SEQUENCE [LARGE SCALE GENOMIC DNA]</scope>
    <source>
        <strain evidence="1">RRmetagenome_bin12</strain>
    </source>
</reference>
<sequence length="43" mass="4829">DDVKDICLPALRHRLVRRAEAELQGIGEVDAVQRPLARVPVPR</sequence>
<evidence type="ECO:0000313" key="1">
    <source>
        <dbReference type="EMBL" id="PZR81502.1"/>
    </source>
</evidence>